<evidence type="ECO:0008006" key="4">
    <source>
        <dbReference type="Google" id="ProtNLM"/>
    </source>
</evidence>
<name>A0A1U8MEI3_GOSHI</name>
<evidence type="ECO:0000256" key="1">
    <source>
        <dbReference type="SAM" id="MobiDB-lite"/>
    </source>
</evidence>
<dbReference type="RefSeq" id="XP_016723988.1">
    <property type="nucleotide sequence ID" value="XM_016868499.1"/>
</dbReference>
<evidence type="ECO:0000313" key="3">
    <source>
        <dbReference type="RefSeq" id="XP_016723988.1"/>
    </source>
</evidence>
<gene>
    <name evidence="3" type="primary">LOC107935873</name>
</gene>
<organism evidence="2 3">
    <name type="scientific">Gossypium hirsutum</name>
    <name type="common">Upland cotton</name>
    <name type="synonym">Gossypium mexicanum</name>
    <dbReference type="NCBI Taxonomy" id="3635"/>
    <lineage>
        <taxon>Eukaryota</taxon>
        <taxon>Viridiplantae</taxon>
        <taxon>Streptophyta</taxon>
        <taxon>Embryophyta</taxon>
        <taxon>Tracheophyta</taxon>
        <taxon>Spermatophyta</taxon>
        <taxon>Magnoliopsida</taxon>
        <taxon>eudicotyledons</taxon>
        <taxon>Gunneridae</taxon>
        <taxon>Pentapetalae</taxon>
        <taxon>rosids</taxon>
        <taxon>malvids</taxon>
        <taxon>Malvales</taxon>
        <taxon>Malvaceae</taxon>
        <taxon>Malvoideae</taxon>
        <taxon>Gossypium</taxon>
    </lineage>
</organism>
<feature type="compositionally biased region" description="Basic and acidic residues" evidence="1">
    <location>
        <begin position="243"/>
        <end position="253"/>
    </location>
</feature>
<dbReference type="STRING" id="3635.A0A1U8MEI3"/>
<dbReference type="GO" id="GO:0008270">
    <property type="term" value="F:zinc ion binding"/>
    <property type="evidence" value="ECO:0007669"/>
    <property type="project" value="InterPro"/>
</dbReference>
<dbReference type="GO" id="GO:0003676">
    <property type="term" value="F:nucleic acid binding"/>
    <property type="evidence" value="ECO:0007669"/>
    <property type="project" value="InterPro"/>
</dbReference>
<accession>A0A1U8MEI3</accession>
<dbReference type="InterPro" id="IPR036875">
    <property type="entry name" value="Znf_CCHC_sf"/>
</dbReference>
<dbReference type="Pfam" id="PF14223">
    <property type="entry name" value="Retrotran_gag_2"/>
    <property type="match status" value="2"/>
</dbReference>
<feature type="region of interest" description="Disordered" evidence="1">
    <location>
        <begin position="215"/>
        <end position="253"/>
    </location>
</feature>
<reference evidence="2" key="1">
    <citation type="journal article" date="2020" name="Nat. Genet.">
        <title>Genomic diversifications of five Gossypium allopolyploid species and their impact on cotton improvement.</title>
        <authorList>
            <person name="Chen Z.J."/>
            <person name="Sreedasyam A."/>
            <person name="Ando A."/>
            <person name="Song Q."/>
            <person name="De Santiago L.M."/>
            <person name="Hulse-Kemp A.M."/>
            <person name="Ding M."/>
            <person name="Ye W."/>
            <person name="Kirkbride R.C."/>
            <person name="Jenkins J."/>
            <person name="Plott C."/>
            <person name="Lovell J."/>
            <person name="Lin Y.M."/>
            <person name="Vaughn R."/>
            <person name="Liu B."/>
            <person name="Simpson S."/>
            <person name="Scheffler B.E."/>
            <person name="Wen L."/>
            <person name="Saski C.A."/>
            <person name="Grover C.E."/>
            <person name="Hu G."/>
            <person name="Conover J.L."/>
            <person name="Carlson J.W."/>
            <person name="Shu S."/>
            <person name="Boston L.B."/>
            <person name="Williams M."/>
            <person name="Peterson D.G."/>
            <person name="McGee K."/>
            <person name="Jones D.C."/>
            <person name="Wendel J.F."/>
            <person name="Stelly D.M."/>
            <person name="Grimwood J."/>
            <person name="Schmutz J."/>
        </authorList>
    </citation>
    <scope>NUCLEOTIDE SEQUENCE [LARGE SCALE GENOMIC DNA]</scope>
    <source>
        <strain evidence="2">cv. TM-1</strain>
    </source>
</reference>
<dbReference type="PaxDb" id="3635-A0A1U8MEI3"/>
<evidence type="ECO:0000313" key="2">
    <source>
        <dbReference type="Proteomes" id="UP000818029"/>
    </source>
</evidence>
<dbReference type="KEGG" id="ghi:107935873"/>
<dbReference type="GeneID" id="107935873"/>
<proteinExistence type="predicted"/>
<dbReference type="AlphaFoldDB" id="A0A1U8MEI3"/>
<reference evidence="3" key="2">
    <citation type="submission" date="2025-08" db="UniProtKB">
        <authorList>
            <consortium name="RefSeq"/>
        </authorList>
    </citation>
    <scope>IDENTIFICATION</scope>
</reference>
<dbReference type="PANTHER" id="PTHR35317:SF31">
    <property type="entry name" value="DUF4219 DOMAIN-CONTAINING PROTEIN"/>
    <property type="match status" value="1"/>
</dbReference>
<protein>
    <recommendedName>
        <fullName evidence="4">DUF4219 domain-containing protein</fullName>
    </recommendedName>
</protein>
<keyword evidence="2" id="KW-1185">Reference proteome</keyword>
<dbReference type="SUPFAM" id="SSF57756">
    <property type="entry name" value="Retrovirus zinc finger-like domains"/>
    <property type="match status" value="1"/>
</dbReference>
<dbReference type="Proteomes" id="UP000818029">
    <property type="component" value="Chromosome A08"/>
</dbReference>
<dbReference type="PANTHER" id="PTHR35317">
    <property type="entry name" value="OS04G0629600 PROTEIN"/>
    <property type="match status" value="1"/>
</dbReference>
<sequence>MNGPDRTLMHRKTAIDDVSPMIYGQRFSKQSQFCFCKISFSNMSFAPPPPPIFAGENYHIWIVKMKTYLQALDLWSAVENDVEPLPLRANPTIAQIKQHGEERAKKHKAMACLQNGVSDVIFTRIMAYDSPKQAWDKLKEEFMGSDKTRQQQVINLRRELLGEDFSDSRVVEKVITTLPERFESKISSLEDSRDLTTISLSELVNSLYALEQRRASRQEESPEGAFQAKIREGSSSSQKAKKPWFEKRERSKKDVGRRRFPPCVHCKKTNHLEKYCWNKPDIQCKSCKQYGHHEKICRNQEKSQTLSVQAKTAEDLQA</sequence>